<dbReference type="EMBL" id="JARPUR010000007">
    <property type="protein sequence ID" value="KAK4872333.1"/>
    <property type="molecule type" value="Genomic_DNA"/>
</dbReference>
<evidence type="ECO:0000256" key="1">
    <source>
        <dbReference type="ARBA" id="ARBA00009995"/>
    </source>
</evidence>
<comment type="caution">
    <text evidence="5">The sequence shown here is derived from an EMBL/GenBank/DDBJ whole genome shotgun (WGS) entry which is preliminary data.</text>
</comment>
<organism evidence="5 6">
    <name type="scientific">Aquatica leii</name>
    <dbReference type="NCBI Taxonomy" id="1421715"/>
    <lineage>
        <taxon>Eukaryota</taxon>
        <taxon>Metazoa</taxon>
        <taxon>Ecdysozoa</taxon>
        <taxon>Arthropoda</taxon>
        <taxon>Hexapoda</taxon>
        <taxon>Insecta</taxon>
        <taxon>Pterygota</taxon>
        <taxon>Neoptera</taxon>
        <taxon>Endopterygota</taxon>
        <taxon>Coleoptera</taxon>
        <taxon>Polyphaga</taxon>
        <taxon>Elateriformia</taxon>
        <taxon>Elateroidea</taxon>
        <taxon>Lampyridae</taxon>
        <taxon>Luciolinae</taxon>
        <taxon>Aquatica</taxon>
    </lineage>
</organism>
<keyword evidence="4" id="KW-0732">Signal</keyword>
<evidence type="ECO:0008006" key="7">
    <source>
        <dbReference type="Google" id="ProtNLM"/>
    </source>
</evidence>
<reference evidence="6" key="1">
    <citation type="submission" date="2023-01" db="EMBL/GenBank/DDBJ databases">
        <title>Key to firefly adult light organ development and bioluminescence: homeobox transcription factors regulate luciferase expression and transportation to peroxisome.</title>
        <authorList>
            <person name="Fu X."/>
        </authorList>
    </citation>
    <scope>NUCLEOTIDE SEQUENCE [LARGE SCALE GENOMIC DNA]</scope>
</reference>
<dbReference type="InterPro" id="IPR050271">
    <property type="entry name" value="UDP-glycosyltransferase"/>
</dbReference>
<dbReference type="PANTHER" id="PTHR48043:SF159">
    <property type="entry name" value="EG:EG0003.4 PROTEIN-RELATED"/>
    <property type="match status" value="1"/>
</dbReference>
<feature type="chain" id="PRO_5042951821" description="UDP-glycosyltransferase" evidence="4">
    <location>
        <begin position="21"/>
        <end position="1054"/>
    </location>
</feature>
<dbReference type="InterPro" id="IPR035595">
    <property type="entry name" value="UDP_glycos_trans_CS"/>
</dbReference>
<dbReference type="Proteomes" id="UP001353858">
    <property type="component" value="Unassembled WGS sequence"/>
</dbReference>
<accession>A0AAN7P0G2</accession>
<dbReference type="Gene3D" id="3.40.50.2000">
    <property type="entry name" value="Glycogen Phosphorylase B"/>
    <property type="match status" value="5"/>
</dbReference>
<dbReference type="SUPFAM" id="SSF53756">
    <property type="entry name" value="UDP-Glycosyltransferase/glycogen phosphorylase"/>
    <property type="match status" value="3"/>
</dbReference>
<gene>
    <name evidence="5" type="ORF">RN001_014362</name>
</gene>
<keyword evidence="3" id="KW-0808">Transferase</keyword>
<evidence type="ECO:0000256" key="2">
    <source>
        <dbReference type="ARBA" id="ARBA00022676"/>
    </source>
</evidence>
<evidence type="ECO:0000256" key="3">
    <source>
        <dbReference type="ARBA" id="ARBA00022679"/>
    </source>
</evidence>
<dbReference type="InterPro" id="IPR002213">
    <property type="entry name" value="UDP_glucos_trans"/>
</dbReference>
<keyword evidence="6" id="KW-1185">Reference proteome</keyword>
<dbReference type="GO" id="GO:0008194">
    <property type="term" value="F:UDP-glycosyltransferase activity"/>
    <property type="evidence" value="ECO:0007669"/>
    <property type="project" value="InterPro"/>
</dbReference>
<evidence type="ECO:0000313" key="5">
    <source>
        <dbReference type="EMBL" id="KAK4872333.1"/>
    </source>
</evidence>
<protein>
    <recommendedName>
        <fullName evidence="7">UDP-glycosyltransferase</fullName>
    </recommendedName>
</protein>
<evidence type="ECO:0000313" key="6">
    <source>
        <dbReference type="Proteomes" id="UP001353858"/>
    </source>
</evidence>
<dbReference type="FunFam" id="3.40.50.2000:FF:000050">
    <property type="entry name" value="UDP-glucuronosyltransferase"/>
    <property type="match status" value="2"/>
</dbReference>
<dbReference type="AlphaFoldDB" id="A0AAN7P0G2"/>
<sequence length="1054" mass="120685">MKKIVVILVLIFVIISLCDSARILGIIPTPSYSHQAVFQPFWKELSLRGHQVTVLTSHPINDATLTNLTEIDTSFSFKLLTDNLVDVLNNSGNALKVIDLSVKLFCNVFDKQLELPQVKRFINDPSVQFDLVIFEYTLSVPMAFSKKFNCPSIAILPTDSPNILHKLFGHPTHPVLYPDSILDSSNLTLVKRVIAVLFNVIFELYIKWSFMPYQESMMQKHFGSNYNLNEIEKRASLVFINSDPIFYPIRPITPMMIPIGGQLMRLPPKPLEKVNITVVCYIIVYNHKFQYIKQKLDNAQEGFIYFSLGSNIDGKDMPEKTLKVILETFKELPYTVLWKYELDLPNKPDNVVTSKWLSQLEVLKHPNIKLFITHGGGQSVDEAVSARVQILGMPFCTDQPFTVDRMVTRGAALSVDHKTLEKENFKAIILELINNPTNYNLNEIKKSASLVFINSDPIFYSIRPITPMMIPIGGQLMRLPPKPLEENIKQKLDNAQEAFIYFSLGSNIDGKDMPKKTLKVILETFKELPYTVLWKYEVPILGIPFCTDQPFTVNRMVTRGAALSVDYKTLEKENFKAIILELINNPTYRKRITKLADLAEDQPMTGLERAVWWTEYVLRHNGTKHLKNPIFDMPCARILGIIPTPSYSHQALFQPFWKELSLRGHQVTVLTSHPINDATLTNLTEIDTSFSFKLLNDNTLNVLNNTENVLDVIDFTAKAFCNVFDKQLELPQVKRFINDPSVQFDLVIFEYILSAPMAFSKKFNCPSIGVLPMDSLNIHHKILGHPTHSVLYPDPLLDNSHLTLKKRVIAVIFDFFFELYFQWRFIPFQESVLQKHFDDNYNLKEMSKNISLIMVNSDPIFFTIRPITPMMIPIGGQLMRLPPKPLEKVHITVVCYIIVYNHKFQNIKQKLDNAQEGFIYFSLGSNINGKDMPEKTSKVILETFKELPYTVLWKYELDLPNKPDNVVTSKWLSQLEVLKHPNIKLFITHGGGQSVDEAVSARVPILGMPFFPDQPFTVNRMVTRGAALSVDYKTLEKENFKAIILELINNPMLV</sequence>
<feature type="signal peptide" evidence="4">
    <location>
        <begin position="1"/>
        <end position="20"/>
    </location>
</feature>
<proteinExistence type="inferred from homology"/>
<dbReference type="PANTHER" id="PTHR48043">
    <property type="entry name" value="EG:EG0003.4 PROTEIN-RELATED"/>
    <property type="match status" value="1"/>
</dbReference>
<dbReference type="Pfam" id="PF00201">
    <property type="entry name" value="UDPGT"/>
    <property type="match status" value="4"/>
</dbReference>
<comment type="similarity">
    <text evidence="1">Belongs to the UDP-glycosyltransferase family.</text>
</comment>
<keyword evidence="2" id="KW-0328">Glycosyltransferase</keyword>
<name>A0AAN7P0G2_9COLE</name>
<dbReference type="PROSITE" id="PS00375">
    <property type="entry name" value="UDPGT"/>
    <property type="match status" value="2"/>
</dbReference>
<evidence type="ECO:0000256" key="4">
    <source>
        <dbReference type="SAM" id="SignalP"/>
    </source>
</evidence>
<dbReference type="CDD" id="cd03784">
    <property type="entry name" value="GT1_Gtf-like"/>
    <property type="match status" value="2"/>
</dbReference>